<name>A0A6A6QT16_9PEZI</name>
<protein>
    <submittedName>
        <fullName evidence="9">GroES-like protein</fullName>
    </submittedName>
</protein>
<dbReference type="AlphaFoldDB" id="A0A6A6QT16"/>
<accession>A0A6A6QT16</accession>
<dbReference type="GO" id="GO:0008270">
    <property type="term" value="F:zinc ion binding"/>
    <property type="evidence" value="ECO:0007669"/>
    <property type="project" value="InterPro"/>
</dbReference>
<keyword evidence="5" id="KW-0560">Oxidoreductase</keyword>
<organism evidence="9 10">
    <name type="scientific">Lophium mytilinum</name>
    <dbReference type="NCBI Taxonomy" id="390894"/>
    <lineage>
        <taxon>Eukaryota</taxon>
        <taxon>Fungi</taxon>
        <taxon>Dikarya</taxon>
        <taxon>Ascomycota</taxon>
        <taxon>Pezizomycotina</taxon>
        <taxon>Dothideomycetes</taxon>
        <taxon>Pleosporomycetidae</taxon>
        <taxon>Mytilinidiales</taxon>
        <taxon>Mytilinidiaceae</taxon>
        <taxon>Lophium</taxon>
    </lineage>
</organism>
<comment type="similarity">
    <text evidence="2 7">Belongs to the zinc-containing alcohol dehydrogenase family.</text>
</comment>
<dbReference type="SUPFAM" id="SSF50129">
    <property type="entry name" value="GroES-like"/>
    <property type="match status" value="1"/>
</dbReference>
<dbReference type="OrthoDB" id="1879366at2759"/>
<dbReference type="Gene3D" id="3.90.180.10">
    <property type="entry name" value="Medium-chain alcohol dehydrogenases, catalytic domain"/>
    <property type="match status" value="1"/>
</dbReference>
<keyword evidence="3 7" id="KW-0479">Metal-binding</keyword>
<comment type="cofactor">
    <cofactor evidence="1 7">
        <name>Zn(2+)</name>
        <dbReference type="ChEBI" id="CHEBI:29105"/>
    </cofactor>
</comment>
<dbReference type="InterPro" id="IPR013154">
    <property type="entry name" value="ADH-like_N"/>
</dbReference>
<dbReference type="InterPro" id="IPR011032">
    <property type="entry name" value="GroES-like_sf"/>
</dbReference>
<dbReference type="InterPro" id="IPR013149">
    <property type="entry name" value="ADH-like_C"/>
</dbReference>
<evidence type="ECO:0000256" key="5">
    <source>
        <dbReference type="ARBA" id="ARBA00023002"/>
    </source>
</evidence>
<evidence type="ECO:0000256" key="7">
    <source>
        <dbReference type="RuleBase" id="RU361277"/>
    </source>
</evidence>
<dbReference type="PROSITE" id="PS00059">
    <property type="entry name" value="ADH_ZINC"/>
    <property type="match status" value="1"/>
</dbReference>
<evidence type="ECO:0000256" key="4">
    <source>
        <dbReference type="ARBA" id="ARBA00022833"/>
    </source>
</evidence>
<keyword evidence="6" id="KW-0520">NAD</keyword>
<dbReference type="InterPro" id="IPR036291">
    <property type="entry name" value="NAD(P)-bd_dom_sf"/>
</dbReference>
<dbReference type="GO" id="GO:0005737">
    <property type="term" value="C:cytoplasm"/>
    <property type="evidence" value="ECO:0007669"/>
    <property type="project" value="TreeGrafter"/>
</dbReference>
<evidence type="ECO:0000256" key="6">
    <source>
        <dbReference type="ARBA" id="ARBA00023027"/>
    </source>
</evidence>
<dbReference type="PANTHER" id="PTHR42940:SF8">
    <property type="entry name" value="VACUOLAR PROTEIN SORTING-ASSOCIATED PROTEIN 11"/>
    <property type="match status" value="1"/>
</dbReference>
<dbReference type="EMBL" id="MU004189">
    <property type="protein sequence ID" value="KAF2495555.1"/>
    <property type="molecule type" value="Genomic_DNA"/>
</dbReference>
<dbReference type="GO" id="GO:0004022">
    <property type="term" value="F:alcohol dehydrogenase (NAD+) activity"/>
    <property type="evidence" value="ECO:0007669"/>
    <property type="project" value="TreeGrafter"/>
</dbReference>
<reference evidence="9" key="1">
    <citation type="journal article" date="2020" name="Stud. Mycol.">
        <title>101 Dothideomycetes genomes: a test case for predicting lifestyles and emergence of pathogens.</title>
        <authorList>
            <person name="Haridas S."/>
            <person name="Albert R."/>
            <person name="Binder M."/>
            <person name="Bloem J."/>
            <person name="Labutti K."/>
            <person name="Salamov A."/>
            <person name="Andreopoulos B."/>
            <person name="Baker S."/>
            <person name="Barry K."/>
            <person name="Bills G."/>
            <person name="Bluhm B."/>
            <person name="Cannon C."/>
            <person name="Castanera R."/>
            <person name="Culley D."/>
            <person name="Daum C."/>
            <person name="Ezra D."/>
            <person name="Gonzalez J."/>
            <person name="Henrissat B."/>
            <person name="Kuo A."/>
            <person name="Liang C."/>
            <person name="Lipzen A."/>
            <person name="Lutzoni F."/>
            <person name="Magnuson J."/>
            <person name="Mondo S."/>
            <person name="Nolan M."/>
            <person name="Ohm R."/>
            <person name="Pangilinan J."/>
            <person name="Park H.-J."/>
            <person name="Ramirez L."/>
            <person name="Alfaro M."/>
            <person name="Sun H."/>
            <person name="Tritt A."/>
            <person name="Yoshinaga Y."/>
            <person name="Zwiers L.-H."/>
            <person name="Turgeon B."/>
            <person name="Goodwin S."/>
            <person name="Spatafora J."/>
            <person name="Crous P."/>
            <person name="Grigoriev I."/>
        </authorList>
    </citation>
    <scope>NUCLEOTIDE SEQUENCE</scope>
    <source>
        <strain evidence="9">CBS 269.34</strain>
    </source>
</reference>
<evidence type="ECO:0000313" key="9">
    <source>
        <dbReference type="EMBL" id="KAF2495555.1"/>
    </source>
</evidence>
<dbReference type="Proteomes" id="UP000799750">
    <property type="component" value="Unassembled WGS sequence"/>
</dbReference>
<dbReference type="InterPro" id="IPR002328">
    <property type="entry name" value="ADH_Zn_CS"/>
</dbReference>
<evidence type="ECO:0000256" key="2">
    <source>
        <dbReference type="ARBA" id="ARBA00008072"/>
    </source>
</evidence>
<sequence length="357" mass="38658">MGSLHPTKKTMKAQQYDARDNKLHLNEIPIPTPRAHELLVKVACASLCHSDVMLFEPNDQGLILSSDPCVTIGHEGSGFVVSSGSGVADLGFREGDKVGFLCAVDCCFECHACRNVHNSWCVTGKTKMQGFTLNGYFQEYVCVDARAAMVLPEGLDVYKAAPLFCAGVTAFHGVEDCGLEEGKWMAVIGCGGLGHLGIKYAKAMGLKVIGLDIAPQALDAAKESGADHVFNTLEDKDWQKKVIELTDGGVDAAVNFTASKKSYDDAPAIIRPGSGILMVVGIPQKPIELNALDIALGRYRVRGSNNGTCYNMRPCIEFSAKHNINAHLTHYKLEEVPKMIELMNSHKAQGRMGVRFD</sequence>
<gene>
    <name evidence="9" type="ORF">BU16DRAFT_550251</name>
</gene>
<proteinExistence type="inferred from homology"/>
<dbReference type="Gene3D" id="3.40.50.720">
    <property type="entry name" value="NAD(P)-binding Rossmann-like Domain"/>
    <property type="match status" value="1"/>
</dbReference>
<evidence type="ECO:0000259" key="8">
    <source>
        <dbReference type="SMART" id="SM00829"/>
    </source>
</evidence>
<keyword evidence="4 7" id="KW-0862">Zinc</keyword>
<dbReference type="SUPFAM" id="SSF51735">
    <property type="entry name" value="NAD(P)-binding Rossmann-fold domains"/>
    <property type="match status" value="1"/>
</dbReference>
<evidence type="ECO:0000256" key="3">
    <source>
        <dbReference type="ARBA" id="ARBA00022723"/>
    </source>
</evidence>
<evidence type="ECO:0000313" key="10">
    <source>
        <dbReference type="Proteomes" id="UP000799750"/>
    </source>
</evidence>
<dbReference type="Pfam" id="PF00107">
    <property type="entry name" value="ADH_zinc_N"/>
    <property type="match status" value="1"/>
</dbReference>
<evidence type="ECO:0000256" key="1">
    <source>
        <dbReference type="ARBA" id="ARBA00001947"/>
    </source>
</evidence>
<dbReference type="FunFam" id="3.40.50.720:FF:000039">
    <property type="entry name" value="Alcohol dehydrogenase AdhP"/>
    <property type="match status" value="1"/>
</dbReference>
<dbReference type="SMART" id="SM00829">
    <property type="entry name" value="PKS_ER"/>
    <property type="match status" value="1"/>
</dbReference>
<dbReference type="InterPro" id="IPR020843">
    <property type="entry name" value="ER"/>
</dbReference>
<dbReference type="PANTHER" id="PTHR42940">
    <property type="entry name" value="ALCOHOL DEHYDROGENASE 1-RELATED"/>
    <property type="match status" value="1"/>
</dbReference>
<feature type="domain" description="Enoyl reductase (ER)" evidence="8">
    <location>
        <begin position="18"/>
        <end position="354"/>
    </location>
</feature>
<keyword evidence="10" id="KW-1185">Reference proteome</keyword>
<dbReference type="Pfam" id="PF08240">
    <property type="entry name" value="ADH_N"/>
    <property type="match status" value="1"/>
</dbReference>